<dbReference type="RefSeq" id="WP_345478390.1">
    <property type="nucleotide sequence ID" value="NZ_BAABLW010000007.1"/>
</dbReference>
<dbReference type="EMBL" id="BAABLW010000007">
    <property type="protein sequence ID" value="GAA4926493.1"/>
    <property type="molecule type" value="Genomic_DNA"/>
</dbReference>
<gene>
    <name evidence="4" type="ORF">GCM10025790_25540</name>
</gene>
<feature type="transmembrane region" description="Helical" evidence="2">
    <location>
        <begin position="419"/>
        <end position="438"/>
    </location>
</feature>
<dbReference type="PIRSF" id="PIRSF026631">
    <property type="entry name" value="UCP026631"/>
    <property type="match status" value="1"/>
</dbReference>
<dbReference type="InterPro" id="IPR005182">
    <property type="entry name" value="YdbS-like_PH"/>
</dbReference>
<feature type="transmembrane region" description="Helical" evidence="2">
    <location>
        <begin position="392"/>
        <end position="413"/>
    </location>
</feature>
<keyword evidence="2" id="KW-0472">Membrane</keyword>
<organism evidence="4 5">
    <name type="scientific">Nesterenkonia rhizosphaerae</name>
    <dbReference type="NCBI Taxonomy" id="1348272"/>
    <lineage>
        <taxon>Bacteria</taxon>
        <taxon>Bacillati</taxon>
        <taxon>Actinomycetota</taxon>
        <taxon>Actinomycetes</taxon>
        <taxon>Micrococcales</taxon>
        <taxon>Micrococcaceae</taxon>
        <taxon>Nesterenkonia</taxon>
    </lineage>
</organism>
<feature type="transmembrane region" description="Helical" evidence="2">
    <location>
        <begin position="207"/>
        <end position="231"/>
    </location>
</feature>
<dbReference type="InterPro" id="IPR014529">
    <property type="entry name" value="UCP026631"/>
</dbReference>
<reference evidence="5" key="1">
    <citation type="journal article" date="2019" name="Int. J. Syst. Evol. Microbiol.">
        <title>The Global Catalogue of Microorganisms (GCM) 10K type strain sequencing project: providing services to taxonomists for standard genome sequencing and annotation.</title>
        <authorList>
            <consortium name="The Broad Institute Genomics Platform"/>
            <consortium name="The Broad Institute Genome Sequencing Center for Infectious Disease"/>
            <person name="Wu L."/>
            <person name="Ma J."/>
        </authorList>
    </citation>
    <scope>NUCLEOTIDE SEQUENCE [LARGE SCALE GENOMIC DNA]</scope>
    <source>
        <strain evidence="5">JCM 19129</strain>
    </source>
</reference>
<evidence type="ECO:0000256" key="1">
    <source>
        <dbReference type="SAM" id="MobiDB-lite"/>
    </source>
</evidence>
<sequence>MSAVAEQAAGRQEVPSSVSTTTAWQRLSARIIWADLAISVLSVLPAAAAIVFFDGDTTGGQLWPLIGLAVVGVVGAIFDVMRWTYTRFRITETFVELKTGVIWRQHRSIQRDRIRSVDTAAKLRHRLARMRVVNIGAGQQAATGESALSLDALSAADALALQNELHKDAALPGDTSETTSDDGHQSPAAQHCNEPVRVLARFEPSWFIYNMFNIWAYVLALGLGWGSLWLVSSVGFDLYGFLARLLDWESIGLAGSVLIAVVGVGAFGAVGLGVLYFTENWNLELARVSGRDGTMLRTRKGLFTRREIIRDESRIRGAQISQPVLWRWMGASDTSVITTGLDQWAASDPAAIIPRGPRKRAQAVAGAVLGATENPFELDLHSHPCRALWRRLWWATLFAVVIGAALTVLAVTGVIPYQAIWGVLIVWPLCLLAALVAYRALGHKINENYVIMRSGLLNRATTVLERSAVSTIVIRESVLQRWLKLRTVSAMTAAGDGGYDAPDMDRLDSLQFALEAAPGLLDPFVAASHGLADEHGLSATKAGASPS</sequence>
<proteinExistence type="predicted"/>
<feature type="transmembrane region" description="Helical" evidence="2">
    <location>
        <begin position="251"/>
        <end position="277"/>
    </location>
</feature>
<dbReference type="Proteomes" id="UP001500368">
    <property type="component" value="Unassembled WGS sequence"/>
</dbReference>
<feature type="region of interest" description="Disordered" evidence="1">
    <location>
        <begin position="171"/>
        <end position="190"/>
    </location>
</feature>
<keyword evidence="2" id="KW-1133">Transmembrane helix</keyword>
<evidence type="ECO:0000256" key="2">
    <source>
        <dbReference type="SAM" id="Phobius"/>
    </source>
</evidence>
<dbReference type="PANTHER" id="PTHR34473:SF2">
    <property type="entry name" value="UPF0699 TRANSMEMBRANE PROTEIN YDBT"/>
    <property type="match status" value="1"/>
</dbReference>
<dbReference type="PANTHER" id="PTHR34473">
    <property type="entry name" value="UPF0699 TRANSMEMBRANE PROTEIN YDBS"/>
    <property type="match status" value="1"/>
</dbReference>
<feature type="domain" description="YdbS-like PH" evidence="3">
    <location>
        <begin position="83"/>
        <end position="164"/>
    </location>
</feature>
<dbReference type="Pfam" id="PF03703">
    <property type="entry name" value="bPH_2"/>
    <property type="match status" value="2"/>
</dbReference>
<comment type="caution">
    <text evidence="4">The sequence shown here is derived from an EMBL/GenBank/DDBJ whole genome shotgun (WGS) entry which is preliminary data.</text>
</comment>
<evidence type="ECO:0000259" key="3">
    <source>
        <dbReference type="Pfam" id="PF03703"/>
    </source>
</evidence>
<protein>
    <submittedName>
        <fullName evidence="4">PH domain-containing protein</fullName>
    </submittedName>
</protein>
<keyword evidence="2" id="KW-0812">Transmembrane</keyword>
<feature type="domain" description="YdbS-like PH" evidence="3">
    <location>
        <begin position="438"/>
        <end position="506"/>
    </location>
</feature>
<evidence type="ECO:0000313" key="4">
    <source>
        <dbReference type="EMBL" id="GAA4926493.1"/>
    </source>
</evidence>
<accession>A0ABP9G3V5</accession>
<feature type="transmembrane region" description="Helical" evidence="2">
    <location>
        <begin position="65"/>
        <end position="85"/>
    </location>
</feature>
<evidence type="ECO:0000313" key="5">
    <source>
        <dbReference type="Proteomes" id="UP001500368"/>
    </source>
</evidence>
<keyword evidence="5" id="KW-1185">Reference proteome</keyword>
<feature type="transmembrane region" description="Helical" evidence="2">
    <location>
        <begin position="31"/>
        <end position="53"/>
    </location>
</feature>
<name>A0ABP9G3V5_9MICC</name>